<dbReference type="RefSeq" id="WP_204840895.1">
    <property type="nucleotide sequence ID" value="NZ_JAFBCL010000001.1"/>
</dbReference>
<reference evidence="2 5" key="1">
    <citation type="submission" date="2021-01" db="EMBL/GenBank/DDBJ databases">
        <title>Sequencing the genomes of 1000 actinobacteria strains.</title>
        <authorList>
            <person name="Klenk H.-P."/>
        </authorList>
    </citation>
    <scope>NUCLEOTIDE SEQUENCE [LARGE SCALE GENOMIC DNA]</scope>
    <source>
        <strain evidence="2 5">DSM 44581</strain>
    </source>
</reference>
<proteinExistence type="predicted"/>
<organism evidence="3 4">
    <name type="scientific">Saccharothrix algeriensis</name>
    <dbReference type="NCBI Taxonomy" id="173560"/>
    <lineage>
        <taxon>Bacteria</taxon>
        <taxon>Bacillati</taxon>
        <taxon>Actinomycetota</taxon>
        <taxon>Actinomycetes</taxon>
        <taxon>Pseudonocardiales</taxon>
        <taxon>Pseudonocardiaceae</taxon>
        <taxon>Saccharothrix</taxon>
    </lineage>
</organism>
<dbReference type="Proteomes" id="UP000671828">
    <property type="component" value="Chromosome"/>
</dbReference>
<protein>
    <submittedName>
        <fullName evidence="3">Uncharacterized protein</fullName>
    </submittedName>
</protein>
<evidence type="ECO:0000313" key="5">
    <source>
        <dbReference type="Proteomes" id="UP001195724"/>
    </source>
</evidence>
<evidence type="ECO:0000313" key="3">
    <source>
        <dbReference type="EMBL" id="QTR04101.1"/>
    </source>
</evidence>
<reference evidence="3" key="2">
    <citation type="submission" date="2021-04" db="EMBL/GenBank/DDBJ databases">
        <title>Saccharothrix algeriensis WGS.</title>
        <authorList>
            <person name="Stuskova K."/>
            <person name="Hakalova E."/>
            <person name="Tebbal A.B."/>
            <person name="Eichmeier A."/>
        </authorList>
    </citation>
    <scope>NUCLEOTIDE SEQUENCE</scope>
    <source>
        <strain evidence="3">NRRL B-24137</strain>
    </source>
</reference>
<evidence type="ECO:0000313" key="2">
    <source>
        <dbReference type="EMBL" id="MBM7809827.1"/>
    </source>
</evidence>
<dbReference type="EMBL" id="JAFBCL010000001">
    <property type="protein sequence ID" value="MBM7809827.1"/>
    <property type="molecule type" value="Genomic_DNA"/>
</dbReference>
<sequence>MPSTSAVSVVSGMGGFLLLQTRSSLKRVLRTRPKTFAAPSSSCTTALSTPGSDRPRWAVPSSTTPSLEYCSSSNVTVRNAAFS</sequence>
<gene>
    <name evidence="3" type="ORF">J7S33_03685</name>
    <name evidence="2" type="ORF">JOE68_000692</name>
</gene>
<evidence type="ECO:0000256" key="1">
    <source>
        <dbReference type="SAM" id="MobiDB-lite"/>
    </source>
</evidence>
<name>A0A8T8I095_9PSEU</name>
<dbReference type="Proteomes" id="UP001195724">
    <property type="component" value="Unassembled WGS sequence"/>
</dbReference>
<feature type="compositionally biased region" description="Polar residues" evidence="1">
    <location>
        <begin position="39"/>
        <end position="51"/>
    </location>
</feature>
<keyword evidence="5" id="KW-1185">Reference proteome</keyword>
<dbReference type="AlphaFoldDB" id="A0A8T8I095"/>
<feature type="region of interest" description="Disordered" evidence="1">
    <location>
        <begin position="39"/>
        <end position="60"/>
    </location>
</feature>
<dbReference type="EMBL" id="CP072788">
    <property type="protein sequence ID" value="QTR04101.1"/>
    <property type="molecule type" value="Genomic_DNA"/>
</dbReference>
<accession>A0A8T8I095</accession>
<evidence type="ECO:0000313" key="4">
    <source>
        <dbReference type="Proteomes" id="UP000671828"/>
    </source>
</evidence>